<sequence>MLWLFDVYIGVIRKVALGILVFRASDQAWNQDRKAWVWFPMPPNTLRRHTECVVVKSVGPKVSWAVTADTTGAKGWGIFPSPPVPCLNWEGGDRWVRDLSYRSPTCLRLRQISFLLSGRTQRR</sequence>
<keyword evidence="1" id="KW-0732">Signal</keyword>
<dbReference type="EMBL" id="BMAU01021308">
    <property type="protein sequence ID" value="GFY11695.1"/>
    <property type="molecule type" value="Genomic_DNA"/>
</dbReference>
<feature type="chain" id="PRO_5036483094" description="Secreted protein" evidence="1">
    <location>
        <begin position="19"/>
        <end position="123"/>
    </location>
</feature>
<protein>
    <recommendedName>
        <fullName evidence="4">Secreted protein</fullName>
    </recommendedName>
</protein>
<organism evidence="2 3">
    <name type="scientific">Trichonephila clavipes</name>
    <name type="common">Golden silk orbweaver</name>
    <name type="synonym">Nephila clavipes</name>
    <dbReference type="NCBI Taxonomy" id="2585209"/>
    <lineage>
        <taxon>Eukaryota</taxon>
        <taxon>Metazoa</taxon>
        <taxon>Ecdysozoa</taxon>
        <taxon>Arthropoda</taxon>
        <taxon>Chelicerata</taxon>
        <taxon>Arachnida</taxon>
        <taxon>Araneae</taxon>
        <taxon>Araneomorphae</taxon>
        <taxon>Entelegynae</taxon>
        <taxon>Araneoidea</taxon>
        <taxon>Nephilidae</taxon>
        <taxon>Trichonephila</taxon>
    </lineage>
</organism>
<evidence type="ECO:0000256" key="1">
    <source>
        <dbReference type="SAM" id="SignalP"/>
    </source>
</evidence>
<dbReference type="Proteomes" id="UP000887159">
    <property type="component" value="Unassembled WGS sequence"/>
</dbReference>
<proteinExistence type="predicted"/>
<keyword evidence="3" id="KW-1185">Reference proteome</keyword>
<name>A0A8X6SHU7_TRICX</name>
<evidence type="ECO:0000313" key="2">
    <source>
        <dbReference type="EMBL" id="GFY11695.1"/>
    </source>
</evidence>
<gene>
    <name evidence="2" type="ORF">TNCV_1528881</name>
</gene>
<feature type="signal peptide" evidence="1">
    <location>
        <begin position="1"/>
        <end position="18"/>
    </location>
</feature>
<reference evidence="2" key="1">
    <citation type="submission" date="2020-08" db="EMBL/GenBank/DDBJ databases">
        <title>Multicomponent nature underlies the extraordinary mechanical properties of spider dragline silk.</title>
        <authorList>
            <person name="Kono N."/>
            <person name="Nakamura H."/>
            <person name="Mori M."/>
            <person name="Yoshida Y."/>
            <person name="Ohtoshi R."/>
            <person name="Malay A.D."/>
            <person name="Moran D.A.P."/>
            <person name="Tomita M."/>
            <person name="Numata K."/>
            <person name="Arakawa K."/>
        </authorList>
    </citation>
    <scope>NUCLEOTIDE SEQUENCE</scope>
</reference>
<accession>A0A8X6SHU7</accession>
<evidence type="ECO:0008006" key="4">
    <source>
        <dbReference type="Google" id="ProtNLM"/>
    </source>
</evidence>
<evidence type="ECO:0000313" key="3">
    <source>
        <dbReference type="Proteomes" id="UP000887159"/>
    </source>
</evidence>
<comment type="caution">
    <text evidence="2">The sequence shown here is derived from an EMBL/GenBank/DDBJ whole genome shotgun (WGS) entry which is preliminary data.</text>
</comment>
<dbReference type="AlphaFoldDB" id="A0A8X6SHU7"/>